<dbReference type="Gene3D" id="3.40.50.150">
    <property type="entry name" value="Vaccinia Virus protein VP39"/>
    <property type="match status" value="1"/>
</dbReference>
<dbReference type="EMBL" id="MJIE01000001">
    <property type="protein sequence ID" value="OLR55787.1"/>
    <property type="molecule type" value="Genomic_DNA"/>
</dbReference>
<feature type="binding site" evidence="7">
    <location>
        <position position="44"/>
    </location>
    <ligand>
        <name>S-adenosyl-L-methionine</name>
        <dbReference type="ChEBI" id="CHEBI:59789"/>
    </ligand>
</feature>
<dbReference type="AlphaFoldDB" id="A0A1Q9JI36"/>
<proteinExistence type="inferred from homology"/>
<dbReference type="PANTHER" id="PTHR23417:SF14">
    <property type="entry name" value="PENTACOTRIPEPTIDE-REPEAT REGION OF PRORP DOMAIN-CONTAINING PROTEIN"/>
    <property type="match status" value="1"/>
</dbReference>
<keyword evidence="9" id="KW-1185">Reference proteome</keyword>
<keyword evidence="6 7" id="KW-0819">tRNA processing</keyword>
<gene>
    <name evidence="7" type="primary">trmB</name>
    <name evidence="8" type="ORF">BHK98_06770</name>
</gene>
<keyword evidence="5 7" id="KW-0949">S-adenosyl-L-methionine</keyword>
<dbReference type="Pfam" id="PF02390">
    <property type="entry name" value="Methyltransf_4"/>
    <property type="match status" value="1"/>
</dbReference>
<comment type="pathway">
    <text evidence="7">tRNA modification; N(7)-methylguanine-tRNA biosynthesis.</text>
</comment>
<protein>
    <recommendedName>
        <fullName evidence="7">tRNA (guanine-N(7)-)-methyltransferase</fullName>
        <ecNumber evidence="7">2.1.1.33</ecNumber>
    </recommendedName>
    <alternativeName>
        <fullName evidence="7">tRNA (guanine(46)-N(7))-methyltransferase</fullName>
    </alternativeName>
    <alternativeName>
        <fullName evidence="7">tRNA(m7G46)-methyltransferase</fullName>
    </alternativeName>
</protein>
<comment type="caution">
    <text evidence="8">The sequence shown here is derived from an EMBL/GenBank/DDBJ whole genome shotgun (WGS) entry which is preliminary data.</text>
</comment>
<dbReference type="Proteomes" id="UP000187404">
    <property type="component" value="Unassembled WGS sequence"/>
</dbReference>
<feature type="binding site" evidence="7">
    <location>
        <position position="154"/>
    </location>
    <ligand>
        <name>substrate</name>
    </ligand>
</feature>
<dbReference type="PANTHER" id="PTHR23417">
    <property type="entry name" value="3-DEOXY-D-MANNO-OCTULOSONIC-ACID TRANSFERASE/TRNA GUANINE-N 7 - -METHYLTRANSFERASE"/>
    <property type="match status" value="1"/>
</dbReference>
<dbReference type="STRING" id="1261640.BHK98_06770"/>
<comment type="similarity">
    <text evidence="7">Belongs to the class I-like SAM-binding methyltransferase superfamily. TrmB family.</text>
</comment>
<dbReference type="InterPro" id="IPR003358">
    <property type="entry name" value="tRNA_(Gua-N-7)_MeTrfase_Trmb"/>
</dbReference>
<dbReference type="RefSeq" id="WP_075712779.1">
    <property type="nucleotide sequence ID" value="NZ_MJIE01000001.1"/>
</dbReference>
<dbReference type="PROSITE" id="PS51625">
    <property type="entry name" value="SAM_MT_TRMB"/>
    <property type="match status" value="1"/>
</dbReference>
<evidence type="ECO:0000256" key="1">
    <source>
        <dbReference type="ARBA" id="ARBA00000142"/>
    </source>
</evidence>
<feature type="binding site" evidence="7">
    <location>
        <position position="69"/>
    </location>
    <ligand>
        <name>S-adenosyl-L-methionine</name>
        <dbReference type="ChEBI" id="CHEBI:59789"/>
    </ligand>
</feature>
<dbReference type="NCBIfam" id="NF001080">
    <property type="entry name" value="PRK00121.2-2"/>
    <property type="match status" value="1"/>
</dbReference>
<feature type="binding site" evidence="7">
    <location>
        <position position="118"/>
    </location>
    <ligand>
        <name>S-adenosyl-L-methionine</name>
        <dbReference type="ChEBI" id="CHEBI:59789"/>
    </ligand>
</feature>
<dbReference type="GO" id="GO:0008176">
    <property type="term" value="F:tRNA (guanine(46)-N7)-methyltransferase activity"/>
    <property type="evidence" value="ECO:0007669"/>
    <property type="project" value="UniProtKB-UniRule"/>
</dbReference>
<evidence type="ECO:0000256" key="6">
    <source>
        <dbReference type="ARBA" id="ARBA00022694"/>
    </source>
</evidence>
<dbReference type="InterPro" id="IPR029063">
    <property type="entry name" value="SAM-dependent_MTases_sf"/>
</dbReference>
<evidence type="ECO:0000313" key="9">
    <source>
        <dbReference type="Proteomes" id="UP000187404"/>
    </source>
</evidence>
<dbReference type="InterPro" id="IPR055361">
    <property type="entry name" value="tRNA_methyltr_TrmB_bact"/>
</dbReference>
<dbReference type="NCBIfam" id="TIGR00091">
    <property type="entry name" value="tRNA (guanosine(46)-N7)-methyltransferase TrmB"/>
    <property type="match status" value="1"/>
</dbReference>
<comment type="function">
    <text evidence="2 7">Catalyzes the formation of N(7)-methylguanine at position 46 (m7G46) in tRNA.</text>
</comment>
<evidence type="ECO:0000256" key="4">
    <source>
        <dbReference type="ARBA" id="ARBA00022679"/>
    </source>
</evidence>
<keyword evidence="3 7" id="KW-0489">Methyltransferase</keyword>
<dbReference type="HAMAP" id="MF_01057">
    <property type="entry name" value="tRNA_methyltr_TrmB"/>
    <property type="match status" value="1"/>
</dbReference>
<dbReference type="GO" id="GO:0043527">
    <property type="term" value="C:tRNA methyltransferase complex"/>
    <property type="evidence" value="ECO:0007669"/>
    <property type="project" value="TreeGrafter"/>
</dbReference>
<evidence type="ECO:0000256" key="2">
    <source>
        <dbReference type="ARBA" id="ARBA00003015"/>
    </source>
</evidence>
<evidence type="ECO:0000256" key="7">
    <source>
        <dbReference type="HAMAP-Rule" id="MF_01057"/>
    </source>
</evidence>
<dbReference type="UniPathway" id="UPA00989"/>
<accession>A0A1Q9JI36</accession>
<keyword evidence="4 7" id="KW-0808">Transferase</keyword>
<dbReference type="CDD" id="cd02440">
    <property type="entry name" value="AdoMet_MTases"/>
    <property type="match status" value="1"/>
</dbReference>
<feature type="binding site" evidence="7">
    <location>
        <position position="122"/>
    </location>
    <ligand>
        <name>substrate</name>
    </ligand>
</feature>
<evidence type="ECO:0000256" key="5">
    <source>
        <dbReference type="ARBA" id="ARBA00022691"/>
    </source>
</evidence>
<dbReference type="EC" id="2.1.1.33" evidence="7"/>
<evidence type="ECO:0000313" key="8">
    <source>
        <dbReference type="EMBL" id="OLR55787.1"/>
    </source>
</evidence>
<organism evidence="8 9">
    <name type="scientific">Hornefia porci</name>
    <dbReference type="NCBI Taxonomy" id="2652292"/>
    <lineage>
        <taxon>Bacteria</taxon>
        <taxon>Bacillati</taxon>
        <taxon>Bacillota</taxon>
        <taxon>Clostridia</taxon>
        <taxon>Peptostreptococcales</taxon>
        <taxon>Anaerovoracaceae</taxon>
        <taxon>Hornefia</taxon>
    </lineage>
</organism>
<evidence type="ECO:0000256" key="3">
    <source>
        <dbReference type="ARBA" id="ARBA00022603"/>
    </source>
</evidence>
<name>A0A1Q9JI36_9FIRM</name>
<feature type="binding site" evidence="7">
    <location>
        <begin position="193"/>
        <end position="196"/>
    </location>
    <ligand>
        <name>substrate</name>
    </ligand>
</feature>
<comment type="caution">
    <text evidence="7">Lacks conserved residue(s) required for the propagation of feature annotation.</text>
</comment>
<dbReference type="SUPFAM" id="SSF53335">
    <property type="entry name" value="S-adenosyl-L-methionine-dependent methyltransferases"/>
    <property type="match status" value="1"/>
</dbReference>
<reference evidence="8 9" key="1">
    <citation type="journal article" date="2016" name="Appl. Environ. Microbiol.">
        <title>Function and Phylogeny of Bacterial Butyryl Coenzyme A:Acetate Transferases and Their Diversity in the Proximal Colon of Swine.</title>
        <authorList>
            <person name="Trachsel J."/>
            <person name="Bayles D.O."/>
            <person name="Looft T."/>
            <person name="Levine U.Y."/>
            <person name="Allen H.K."/>
        </authorList>
    </citation>
    <scope>NUCLEOTIDE SEQUENCE [LARGE SCALE GENOMIC DNA]</scope>
    <source>
        <strain evidence="8 9">68-3-10</strain>
    </source>
</reference>
<sequence>MRQRKIKDLDSKIEAFRQYCIDSPGEYRGRWREEFAGNRPFAIEIGCGKGQFITRMSERHPDWMFLGFEGHRSVALHALEKERETGSENVRFVLQYIRSLDEIFADGEVDWIFLNFSDPWPKERHAKRRLTSGEKLKEYARVLSPGGILEFKTDNDGLFEYSLEQVLKQGFFVVEEVTRDLHVAKAPSEYVTTEYEDKFSAAGKSISFMRLRKAL</sequence>
<comment type="catalytic activity">
    <reaction evidence="1 7">
        <text>guanosine(46) in tRNA + S-adenosyl-L-methionine = N(7)-methylguanosine(46) in tRNA + S-adenosyl-L-homocysteine</text>
        <dbReference type="Rhea" id="RHEA:42708"/>
        <dbReference type="Rhea" id="RHEA-COMP:10188"/>
        <dbReference type="Rhea" id="RHEA-COMP:10189"/>
        <dbReference type="ChEBI" id="CHEBI:57856"/>
        <dbReference type="ChEBI" id="CHEBI:59789"/>
        <dbReference type="ChEBI" id="CHEBI:74269"/>
        <dbReference type="ChEBI" id="CHEBI:74480"/>
        <dbReference type="EC" id="2.1.1.33"/>
    </reaction>
</comment>